<reference evidence="1 2" key="1">
    <citation type="journal article" date="2004" name="J. Virol.">
        <title>Genomes of the parapoxviruses ORF virus and bovine papular stomatitis virus.</title>
        <authorList>
            <person name="Delhon G."/>
            <person name="Tulman E.R."/>
            <person name="Afonso C.L."/>
            <person name="Lu Z."/>
            <person name="de la Concha-Bermejillo A."/>
            <person name="Lehmkuhl H.D."/>
            <person name="Piccone M.E."/>
            <person name="Kutish G.F."/>
            <person name="Rock D.L."/>
        </authorList>
    </citation>
    <scope>NUCLEOTIDE SEQUENCE [LARGE SCALE GENOMIC DNA]</scope>
    <source>
        <strain evidence="1 2">BV-AR02</strain>
    </source>
</reference>
<name>Q6TV77_9POXV</name>
<dbReference type="KEGG" id="vg:2947836"/>
<dbReference type="GeneID" id="2947836"/>
<dbReference type="EMBL" id="AY386265">
    <property type="protein sequence ID" value="AAR98468.1"/>
    <property type="molecule type" value="Genomic_DNA"/>
</dbReference>
<sequence>MTNGNMSCLQILTPFGLIFAPDDVRLREIALELGITYVSRAFGDMLYGEMSFTSLPMNEVPACVSDCYLAVNGNLIPCTESFRLRIPMDGVKAAYRTGTGKTILCGPEFNVVNPSGFRPALRLRELSHVAAHTEILELYSESGNYEFIMGPSARFMTSLMAKESVCLFGSGWCVVDLRRISFTP</sequence>
<evidence type="ECO:0000313" key="1">
    <source>
        <dbReference type="EMBL" id="AAR98468.1"/>
    </source>
</evidence>
<dbReference type="OrthoDB" id="13969at10239"/>
<dbReference type="RefSeq" id="NP_958020.1">
    <property type="nucleotide sequence ID" value="NC_005337.1"/>
</dbReference>
<dbReference type="Proteomes" id="UP000104372">
    <property type="component" value="Segment"/>
</dbReference>
<organism evidence="1 2">
    <name type="scientific">Bovine papular stomatitis virus</name>
    <dbReference type="NCBI Taxonomy" id="129727"/>
    <lineage>
        <taxon>Viruses</taxon>
        <taxon>Varidnaviria</taxon>
        <taxon>Bamfordvirae</taxon>
        <taxon>Nucleocytoviricota</taxon>
        <taxon>Pokkesviricetes</taxon>
        <taxon>Chitovirales</taxon>
        <taxon>Poxviridae</taxon>
        <taxon>Chordopoxvirinae</taxon>
        <taxon>Parapoxvirus</taxon>
        <taxon>Parapoxvirus bovinestomatitis</taxon>
    </lineage>
</organism>
<keyword evidence="2" id="KW-1185">Reference proteome</keyword>
<protein>
    <submittedName>
        <fullName evidence="1">Uncharacterized protein</fullName>
    </submittedName>
</protein>
<evidence type="ECO:0000313" key="2">
    <source>
        <dbReference type="Proteomes" id="UP000104372"/>
    </source>
</evidence>
<dbReference type="Pfam" id="PF05989">
    <property type="entry name" value="Chordopox_A35R"/>
    <property type="match status" value="1"/>
</dbReference>
<accession>Q6TV77</accession>
<proteinExistence type="predicted"/>
<dbReference type="InterPro" id="IPR009247">
    <property type="entry name" value="Chordopox_A35R"/>
</dbReference>